<protein>
    <submittedName>
        <fullName evidence="1">Nucleotidyltransferase substrate binding protein, HI0074 family</fullName>
    </submittedName>
</protein>
<name>A0A450TEX7_9GAMM</name>
<dbReference type="EMBL" id="CAADFE010000008">
    <property type="protein sequence ID" value="VFJ65695.1"/>
    <property type="molecule type" value="Genomic_DNA"/>
</dbReference>
<reference evidence="1" key="1">
    <citation type="submission" date="2019-02" db="EMBL/GenBank/DDBJ databases">
        <authorList>
            <person name="Gruber-Vodicka R. H."/>
            <person name="Seah K. B. B."/>
        </authorList>
    </citation>
    <scope>NUCLEOTIDE SEQUENCE</scope>
    <source>
        <strain evidence="1">BECK_BZ131</strain>
    </source>
</reference>
<organism evidence="1">
    <name type="scientific">Candidatus Kentrum sp. FW</name>
    <dbReference type="NCBI Taxonomy" id="2126338"/>
    <lineage>
        <taxon>Bacteria</taxon>
        <taxon>Pseudomonadati</taxon>
        <taxon>Pseudomonadota</taxon>
        <taxon>Gammaproteobacteria</taxon>
        <taxon>Candidatus Kentrum</taxon>
    </lineage>
</organism>
<accession>A0A450TEX7</accession>
<dbReference type="Pfam" id="PF08780">
    <property type="entry name" value="NTase_sub_bind"/>
    <property type="match status" value="1"/>
</dbReference>
<keyword evidence="1" id="KW-0808">Transferase</keyword>
<dbReference type="InterPro" id="IPR010235">
    <property type="entry name" value="HepT"/>
</dbReference>
<dbReference type="Gene3D" id="1.20.120.330">
    <property type="entry name" value="Nucleotidyltransferases domain 2"/>
    <property type="match status" value="1"/>
</dbReference>
<sequence length="128" mass="14549">MKTETLLADFSQALAQLIDAIRVRPDHDVIRAGCIQYFEFTFELAWKTIKLFAEQEGLNPGGSPRSCLKSGFAQGWIEDEAIWLEMLDARNRMSHTYNAHHAMALYERLPAFIQPLEDLLGNLEGLLP</sequence>
<dbReference type="AlphaFoldDB" id="A0A450TEX7"/>
<dbReference type="NCBIfam" id="TIGR01987">
    <property type="entry name" value="HI0074"/>
    <property type="match status" value="1"/>
</dbReference>
<evidence type="ECO:0000313" key="1">
    <source>
        <dbReference type="EMBL" id="VFJ65695.1"/>
    </source>
</evidence>
<dbReference type="GO" id="GO:0016740">
    <property type="term" value="F:transferase activity"/>
    <property type="evidence" value="ECO:0007669"/>
    <property type="project" value="UniProtKB-KW"/>
</dbReference>
<proteinExistence type="predicted"/>
<dbReference type="SUPFAM" id="SSF81593">
    <property type="entry name" value="Nucleotidyltransferase substrate binding subunit/domain"/>
    <property type="match status" value="1"/>
</dbReference>
<gene>
    <name evidence="1" type="ORF">BECKFW1821C_GA0114237_100828</name>
</gene>